<dbReference type="Gene3D" id="3.40.50.300">
    <property type="entry name" value="P-loop containing nucleotide triphosphate hydrolases"/>
    <property type="match status" value="1"/>
</dbReference>
<dbReference type="Proteomes" id="UP001180910">
    <property type="component" value="Segment"/>
</dbReference>
<dbReference type="Pfam" id="PF00910">
    <property type="entry name" value="RNA_helicase"/>
    <property type="match status" value="1"/>
</dbReference>
<organism evidence="2">
    <name type="scientific">Miresoil virus 436</name>
    <dbReference type="NCBI Taxonomy" id="2911462"/>
    <lineage>
        <taxon>Viruses</taxon>
        <taxon>Miresoil_virus_gcode6_group</taxon>
    </lineage>
</organism>
<dbReference type="SUPFAM" id="SSF52540">
    <property type="entry name" value="P-loop containing nucleoside triphosphate hydrolases"/>
    <property type="match status" value="1"/>
</dbReference>
<dbReference type="Gene3D" id="3.40.1310.20">
    <property type="match status" value="1"/>
</dbReference>
<proteinExistence type="predicted"/>
<dbReference type="InterPro" id="IPR027417">
    <property type="entry name" value="P-loop_NTPase"/>
</dbReference>
<accession>A0A9E8Z4Z3</accession>
<evidence type="ECO:0000313" key="2">
    <source>
        <dbReference type="EMBL" id="WAK78030.1"/>
    </source>
</evidence>
<dbReference type="EMBL" id="OM419061">
    <property type="protein sequence ID" value="WAK78030.1"/>
    <property type="molecule type" value="Genomic_DNA"/>
</dbReference>
<dbReference type="InterPro" id="IPR000605">
    <property type="entry name" value="Helicase_SF3_ssDNA/RNA_vir"/>
</dbReference>
<sequence length="341" mass="39547">MFKASTIAFTSYTTIEKTIEALHEDGCSWFLFGEEKCPSTGRDHLQGMASHKKTVRWSSVRKLGIHTKKCMDPIASIDYCSGFWPGKTPNKVTEFGDRPVFDKKKRALLGKHLKDLSLEEWEEMKPREIGFNYKARQILQCLALQKPYRRPIKKCGIWVSGPSDAYKTTWVEDRYPREQNYYKCLDEEYWNGYKGQKTIVFEDLRNDKYNWGQKLLNIADHSSLPQKVKGLDPIELQHDRVIVTSNLTIEEMFCNDYNLAKPLLNRFEQVHLNTPPAIMAKINVVSVLPGPYVDRHASHVDLHQRGGGGTPPPHPPKETNEQQLYINEEIHDFMCQNYSYF</sequence>
<feature type="domain" description="Helicase superfamily 3 single-stranded DNA/RNA virus" evidence="1">
    <location>
        <begin position="157"/>
        <end position="247"/>
    </location>
</feature>
<dbReference type="GO" id="GO:0003724">
    <property type="term" value="F:RNA helicase activity"/>
    <property type="evidence" value="ECO:0007669"/>
    <property type="project" value="InterPro"/>
</dbReference>
<name>A0A9E8Z4Z3_9VIRU</name>
<evidence type="ECO:0000259" key="1">
    <source>
        <dbReference type="Pfam" id="PF00910"/>
    </source>
</evidence>
<reference evidence="2" key="1">
    <citation type="submission" date="2021-12" db="EMBL/GenBank/DDBJ databases">
        <title>Lineage-specific microbe-virus interactions reveal viral roles in promoting carbon loss from peatlands along a natural permafrost thaw gradient.</title>
        <authorList>
            <person name="Trubl G."/>
            <person name="Roux S."/>
            <person name="Borton M.A."/>
            <person name="Varsani A."/>
            <person name="Li Y.-F."/>
            <person name="Sun C."/>
            <person name="Shaffer M."/>
            <person name="Jang H.B."/>
            <person name="Woodcroft B.J."/>
            <person name="Tyson G.W."/>
            <person name="Wrighton K."/>
            <person name="Saleska S."/>
            <person name="Eloe-Fadrosh E.A."/>
            <person name="Sullivan M.B."/>
            <person name="Rich V.I."/>
        </authorList>
    </citation>
    <scope>NUCLEOTIDE SEQUENCE</scope>
</reference>
<protein>
    <submittedName>
        <fullName evidence="2">Replication associated protein</fullName>
    </submittedName>
</protein>
<dbReference type="GO" id="GO:0003723">
    <property type="term" value="F:RNA binding"/>
    <property type="evidence" value="ECO:0007669"/>
    <property type="project" value="InterPro"/>
</dbReference>